<reference evidence="1 2" key="1">
    <citation type="submission" date="2020-08" db="EMBL/GenBank/DDBJ databases">
        <title>Functional genomics of gut bacteria from endangered species of beetles.</title>
        <authorList>
            <person name="Carlos-Shanley C."/>
        </authorList>
    </citation>
    <scope>NUCLEOTIDE SEQUENCE [LARGE SCALE GENOMIC DNA]</scope>
    <source>
        <strain evidence="1 2">S00124</strain>
    </source>
</reference>
<evidence type="ECO:0000313" key="1">
    <source>
        <dbReference type="EMBL" id="MBB6579590.1"/>
    </source>
</evidence>
<dbReference type="Proteomes" id="UP000562492">
    <property type="component" value="Unassembled WGS sequence"/>
</dbReference>
<organism evidence="1 2">
    <name type="scientific">Comamonas odontotermitis</name>
    <dbReference type="NCBI Taxonomy" id="379895"/>
    <lineage>
        <taxon>Bacteria</taxon>
        <taxon>Pseudomonadati</taxon>
        <taxon>Pseudomonadota</taxon>
        <taxon>Betaproteobacteria</taxon>
        <taxon>Burkholderiales</taxon>
        <taxon>Comamonadaceae</taxon>
        <taxon>Comamonas</taxon>
    </lineage>
</organism>
<dbReference type="EMBL" id="JACHKZ010000033">
    <property type="protein sequence ID" value="MBB6579590.1"/>
    <property type="molecule type" value="Genomic_DNA"/>
</dbReference>
<comment type="caution">
    <text evidence="1">The sequence shown here is derived from an EMBL/GenBank/DDBJ whole genome shotgun (WGS) entry which is preliminary data.</text>
</comment>
<dbReference type="Pfam" id="PF08748">
    <property type="entry name" value="Phage_TAC_4"/>
    <property type="match status" value="1"/>
</dbReference>
<gene>
    <name evidence="1" type="ORF">HNP33_003704</name>
</gene>
<protein>
    <submittedName>
        <fullName evidence="1">Uncharacterized protein</fullName>
    </submittedName>
</protein>
<dbReference type="InterPro" id="IPR014859">
    <property type="entry name" value="Phage_TAC_4"/>
</dbReference>
<sequence length="127" mass="14044">MAKSLASVAPNATFEEAVKFQVPGKSNQSIKFRFNYFPGDELQALTGEFSSIADKVKAESNMLTEAEELQATYRAQAEMVQKIADGWELTDEFNAQNITSLLNAHRGIFFLIFNAFLEALSAAKAKN</sequence>
<evidence type="ECO:0000313" key="2">
    <source>
        <dbReference type="Proteomes" id="UP000562492"/>
    </source>
</evidence>
<accession>A0ABR6RK71</accession>
<keyword evidence="2" id="KW-1185">Reference proteome</keyword>
<proteinExistence type="predicted"/>
<dbReference type="RefSeq" id="WP_184711115.1">
    <property type="nucleotide sequence ID" value="NZ_JACHKZ010000033.1"/>
</dbReference>
<name>A0ABR6RK71_9BURK</name>